<reference evidence="2 3" key="1">
    <citation type="submission" date="2007-08" db="EMBL/GenBank/DDBJ databases">
        <authorList>
            <consortium name="The Citrobacter koseri Genome Sequencing Project"/>
            <person name="McClelland M."/>
            <person name="Sanderson E.K."/>
            <person name="Porwollik S."/>
            <person name="Spieth J."/>
            <person name="Clifton W.S."/>
            <person name="Latreille P."/>
            <person name="Courtney L."/>
            <person name="Wang C."/>
            <person name="Pepin K."/>
            <person name="Bhonagiri V."/>
            <person name="Nash W."/>
            <person name="Johnson M."/>
            <person name="Thiruvilangam P."/>
            <person name="Wilson R."/>
        </authorList>
    </citation>
    <scope>NUCLEOTIDE SEQUENCE [LARGE SCALE GENOMIC DNA]</scope>
    <source>
        <strain evidence="3">ATCC BAA-895 / CDC 4225-83 / SGSC4696</strain>
    </source>
</reference>
<dbReference type="PANTHER" id="PTHR33990:SF1">
    <property type="entry name" value="PROTEIN YJDN"/>
    <property type="match status" value="1"/>
</dbReference>
<keyword evidence="3" id="KW-1185">Reference proteome</keyword>
<dbReference type="Pfam" id="PF00903">
    <property type="entry name" value="Glyoxalase"/>
    <property type="match status" value="1"/>
</dbReference>
<dbReference type="InterPro" id="IPR004360">
    <property type="entry name" value="Glyas_Fos-R_dOase_dom"/>
</dbReference>
<sequence length="148" mass="16224">MPLSPYISFAGHCADAIAYYHKTLGAELLYKITFGEMPPPEQGSEDGCPSGMQFPDTSIAHANVRIAGSDIMMSDAVALGNASYSGFTLVLDTQDVAEGKRWFDNLAAQGQIEMDWQETFWAHGFGKVTDQYGVPWMINVVKQPQPTE</sequence>
<evidence type="ECO:0000313" key="2">
    <source>
        <dbReference type="EMBL" id="ABV14840.1"/>
    </source>
</evidence>
<evidence type="ECO:0000313" key="3">
    <source>
        <dbReference type="Proteomes" id="UP000008148"/>
    </source>
</evidence>
<protein>
    <recommendedName>
        <fullName evidence="1">Glyoxalase/fosfomycin resistance/dioxygenase domain-containing protein</fullName>
    </recommendedName>
</protein>
<dbReference type="KEGG" id="cko:CKO_03764"/>
<dbReference type="RefSeq" id="WP_012134536.1">
    <property type="nucleotide sequence ID" value="NC_009792.1"/>
</dbReference>
<dbReference type="NCBIfam" id="NF007537">
    <property type="entry name" value="PRK10148.1"/>
    <property type="match status" value="1"/>
</dbReference>
<dbReference type="EMBL" id="CP000822">
    <property type="protein sequence ID" value="ABV14840.1"/>
    <property type="molecule type" value="Genomic_DNA"/>
</dbReference>
<dbReference type="PANTHER" id="PTHR33990">
    <property type="entry name" value="PROTEIN YJDN-RELATED"/>
    <property type="match status" value="1"/>
</dbReference>
<dbReference type="OrthoDB" id="9795306at2"/>
<dbReference type="InterPro" id="IPR029068">
    <property type="entry name" value="Glyas_Bleomycin-R_OHBP_Dase"/>
</dbReference>
<accession>A8AMX7</accession>
<gene>
    <name evidence="2" type="ordered locus">CKO_03764</name>
</gene>
<dbReference type="SUPFAM" id="SSF54593">
    <property type="entry name" value="Glyoxalase/Bleomycin resistance protein/Dihydroxybiphenyl dioxygenase"/>
    <property type="match status" value="1"/>
</dbReference>
<dbReference type="Gene3D" id="3.10.180.10">
    <property type="entry name" value="2,3-Dihydroxybiphenyl 1,2-Dioxygenase, domain 1"/>
    <property type="match status" value="1"/>
</dbReference>
<dbReference type="STRING" id="290338.CKO_03764"/>
<proteinExistence type="predicted"/>
<dbReference type="CDD" id="cd06588">
    <property type="entry name" value="PhnB_like"/>
    <property type="match status" value="1"/>
</dbReference>
<evidence type="ECO:0000259" key="1">
    <source>
        <dbReference type="Pfam" id="PF00903"/>
    </source>
</evidence>
<dbReference type="Proteomes" id="UP000008148">
    <property type="component" value="Chromosome"/>
</dbReference>
<organism evidence="2 3">
    <name type="scientific">Citrobacter koseri (strain ATCC BAA-895 / CDC 4225-83 / SGSC4696)</name>
    <dbReference type="NCBI Taxonomy" id="290338"/>
    <lineage>
        <taxon>Bacteria</taxon>
        <taxon>Pseudomonadati</taxon>
        <taxon>Pseudomonadota</taxon>
        <taxon>Gammaproteobacteria</taxon>
        <taxon>Enterobacterales</taxon>
        <taxon>Enterobacteriaceae</taxon>
        <taxon>Citrobacter</taxon>
    </lineage>
</organism>
<name>A8AMX7_CITK8</name>
<dbReference type="HOGENOM" id="CLU_046006_17_1_6"/>
<dbReference type="GeneID" id="45137452"/>
<dbReference type="InterPro" id="IPR028973">
    <property type="entry name" value="PhnB-like"/>
</dbReference>
<feature type="domain" description="Glyoxalase/fosfomycin resistance/dioxygenase" evidence="1">
    <location>
        <begin position="9"/>
        <end position="138"/>
    </location>
</feature>
<dbReference type="AlphaFoldDB" id="A8AMX7"/>